<dbReference type="Pfam" id="PF11255">
    <property type="entry name" value="DUF3054"/>
    <property type="match status" value="1"/>
</dbReference>
<evidence type="ECO:0000256" key="1">
    <source>
        <dbReference type="SAM" id="Phobius"/>
    </source>
</evidence>
<dbReference type="Proteomes" id="UP001430172">
    <property type="component" value="Unassembled WGS sequence"/>
</dbReference>
<feature type="transmembrane region" description="Helical" evidence="1">
    <location>
        <begin position="89"/>
        <end position="110"/>
    </location>
</feature>
<keyword evidence="1" id="KW-0812">Transmembrane</keyword>
<comment type="caution">
    <text evidence="2">The sequence shown here is derived from an EMBL/GenBank/DDBJ whole genome shotgun (WGS) entry which is preliminary data.</text>
</comment>
<dbReference type="RefSeq" id="WP_204130108.1">
    <property type="nucleotide sequence ID" value="NZ_JAFDVD010000005.1"/>
</dbReference>
<sequence length="115" mass="11638">MSRLLPAVLDVVLVVVFAAVGRRSHAEGLDVAGVLRTALPFLVGTAAGWLVASIVLDGGPRTLGYGAVVVALTVVVGMGLRALAAQGTAPSFVVVATVVLSVLLLGWRLVARLVG</sequence>
<feature type="transmembrane region" description="Helical" evidence="1">
    <location>
        <begin position="34"/>
        <end position="56"/>
    </location>
</feature>
<evidence type="ECO:0000313" key="3">
    <source>
        <dbReference type="Proteomes" id="UP001430172"/>
    </source>
</evidence>
<evidence type="ECO:0000313" key="2">
    <source>
        <dbReference type="EMBL" id="MBM6399628.1"/>
    </source>
</evidence>
<gene>
    <name evidence="2" type="ORF">JQN70_04435</name>
</gene>
<name>A0ABS2CJJ3_9MICO</name>
<reference evidence="2" key="1">
    <citation type="submission" date="2021-02" db="EMBL/GenBank/DDBJ databases">
        <title>Phycicoccus sp. MQZ13P-5T, whole genome shotgun sequence.</title>
        <authorList>
            <person name="Tuo L."/>
        </authorList>
    </citation>
    <scope>NUCLEOTIDE SEQUENCE</scope>
    <source>
        <strain evidence="2">MQZ13P-5</strain>
    </source>
</reference>
<keyword evidence="1" id="KW-1133">Transmembrane helix</keyword>
<dbReference type="InterPro" id="IPR021414">
    <property type="entry name" value="DUF3054"/>
</dbReference>
<protein>
    <submittedName>
        <fullName evidence="2">DUF3054 domain-containing protein</fullName>
    </submittedName>
</protein>
<dbReference type="EMBL" id="JAFDVD010000005">
    <property type="protein sequence ID" value="MBM6399628.1"/>
    <property type="molecule type" value="Genomic_DNA"/>
</dbReference>
<proteinExistence type="predicted"/>
<keyword evidence="3" id="KW-1185">Reference proteome</keyword>
<accession>A0ABS2CJJ3</accession>
<keyword evidence="1" id="KW-0472">Membrane</keyword>
<organism evidence="2 3">
    <name type="scientific">Phycicoccus sonneratiae</name>
    <dbReference type="NCBI Taxonomy" id="2807628"/>
    <lineage>
        <taxon>Bacteria</taxon>
        <taxon>Bacillati</taxon>
        <taxon>Actinomycetota</taxon>
        <taxon>Actinomycetes</taxon>
        <taxon>Micrococcales</taxon>
        <taxon>Intrasporangiaceae</taxon>
        <taxon>Phycicoccus</taxon>
    </lineage>
</organism>
<feature type="transmembrane region" description="Helical" evidence="1">
    <location>
        <begin position="63"/>
        <end position="83"/>
    </location>
</feature>